<evidence type="ECO:0000313" key="2">
    <source>
        <dbReference type="EMBL" id="AVM42900.1"/>
    </source>
</evidence>
<sequence>MGFAQVIKKVFTVDWKSLLPLIRQAKRSTGRSYYDLCSDIKRCNNAGFNWGEYFVFGFQHNTDSEYRKSFVCNLPHYREIADYFDTESKDFSIIEDKGMFNKKFDAFRTVKSLDLRSASFDEFSEFVDTHEIMWAKNPLGYGGSSVFRLKREELQSKSLKKSYEDLISKELFVLEGNIVQHPEMSKLSLNSVNTIRVMTIRDKQGNITTPFAASRIATDDCDKDNCSLKGANCILDERGVVNYPYFRIYPDIKEFSENQFTGFKLIGFQVPYFEEALEICKKALELTDFNFIGWDVAITENGPCLIEANRAASFDLFQSYTQLQDGQGKKKELEKYLGFELSERDI</sequence>
<gene>
    <name evidence="2" type="ORF">C5Q98_06615</name>
</gene>
<reference evidence="3" key="1">
    <citation type="submission" date="2018-02" db="EMBL/GenBank/DDBJ databases">
        <authorList>
            <person name="Holder M.E."/>
            <person name="Ajami N.J."/>
            <person name="Petrosino J.F."/>
        </authorList>
    </citation>
    <scope>NUCLEOTIDE SEQUENCE [LARGE SCALE GENOMIC DNA]</scope>
    <source>
        <strain evidence="3">CCUG 47711</strain>
    </source>
</reference>
<dbReference type="OrthoDB" id="8736147at2"/>
<evidence type="ECO:0000313" key="3">
    <source>
        <dbReference type="Proteomes" id="UP000237947"/>
    </source>
</evidence>
<dbReference type="Pfam" id="PF14397">
    <property type="entry name" value="ATPgrasp_ST"/>
    <property type="match status" value="1"/>
</dbReference>
<organism evidence="2 3">
    <name type="scientific">Fastidiosipila sanguinis</name>
    <dbReference type="NCBI Taxonomy" id="236753"/>
    <lineage>
        <taxon>Bacteria</taxon>
        <taxon>Bacillati</taxon>
        <taxon>Bacillota</taxon>
        <taxon>Clostridia</taxon>
        <taxon>Eubacteriales</taxon>
        <taxon>Oscillospiraceae</taxon>
        <taxon>Fastidiosipila</taxon>
    </lineage>
</organism>
<accession>A0A2S0KPD8</accession>
<keyword evidence="3" id="KW-1185">Reference proteome</keyword>
<protein>
    <recommendedName>
        <fullName evidence="1">Alpha-L-glutamate ligase-related protein ATP-grasp domain-containing protein</fullName>
    </recommendedName>
</protein>
<proteinExistence type="predicted"/>
<dbReference type="InterPro" id="IPR039523">
    <property type="entry name" value="RimK-rel_E_lig_ATP-grasp"/>
</dbReference>
<dbReference type="Proteomes" id="UP000237947">
    <property type="component" value="Chromosome"/>
</dbReference>
<dbReference type="AlphaFoldDB" id="A0A2S0KPD8"/>
<feature type="domain" description="Alpha-L-glutamate ligase-related protein ATP-grasp" evidence="1">
    <location>
        <begin position="169"/>
        <end position="318"/>
    </location>
</feature>
<dbReference type="Gene3D" id="3.30.470.20">
    <property type="entry name" value="ATP-grasp fold, B domain"/>
    <property type="match status" value="1"/>
</dbReference>
<evidence type="ECO:0000259" key="1">
    <source>
        <dbReference type="Pfam" id="PF14397"/>
    </source>
</evidence>
<dbReference type="RefSeq" id="WP_106012848.1">
    <property type="nucleotide sequence ID" value="NZ_CP027226.1"/>
</dbReference>
<dbReference type="KEGG" id="fsa:C5Q98_06615"/>
<name>A0A2S0KPD8_9FIRM</name>
<dbReference type="EMBL" id="CP027226">
    <property type="protein sequence ID" value="AVM42900.1"/>
    <property type="molecule type" value="Genomic_DNA"/>
</dbReference>